<dbReference type="PANTHER" id="PTHR46915">
    <property type="entry name" value="UBIQUITIN-LIKE PROTEASE 4-RELATED"/>
    <property type="match status" value="1"/>
</dbReference>
<comment type="similarity">
    <text evidence="1">Belongs to the peptidase C48 family.</text>
</comment>
<dbReference type="GO" id="GO:0006508">
    <property type="term" value="P:proteolysis"/>
    <property type="evidence" value="ECO:0007669"/>
    <property type="project" value="UniProtKB-KW"/>
</dbReference>
<dbReference type="GO" id="GO:0016929">
    <property type="term" value="F:deSUMOylase activity"/>
    <property type="evidence" value="ECO:0000318"/>
    <property type="project" value="GO_Central"/>
</dbReference>
<dbReference type="GO" id="GO:0005634">
    <property type="term" value="C:nucleus"/>
    <property type="evidence" value="ECO:0000318"/>
    <property type="project" value="GO_Central"/>
</dbReference>
<dbReference type="InterPro" id="IPR038765">
    <property type="entry name" value="Papain-like_cys_pep_sf"/>
</dbReference>
<evidence type="ECO:0000313" key="7">
    <source>
        <dbReference type="Proteomes" id="UP000001514"/>
    </source>
</evidence>
<keyword evidence="7" id="KW-1185">Reference proteome</keyword>
<name>D8R257_SELML</name>
<dbReference type="EMBL" id="GL377570">
    <property type="protein sequence ID" value="EFJ33666.1"/>
    <property type="molecule type" value="Genomic_DNA"/>
</dbReference>
<dbReference type="KEGG" id="smo:SELMODRAFT_406371"/>
<organism evidence="7">
    <name type="scientific">Selaginella moellendorffii</name>
    <name type="common">Spikemoss</name>
    <dbReference type="NCBI Taxonomy" id="88036"/>
    <lineage>
        <taxon>Eukaryota</taxon>
        <taxon>Viridiplantae</taxon>
        <taxon>Streptophyta</taxon>
        <taxon>Embryophyta</taxon>
        <taxon>Tracheophyta</taxon>
        <taxon>Lycopodiopsida</taxon>
        <taxon>Selaginellales</taxon>
        <taxon>Selaginellaceae</taxon>
        <taxon>Selaginella</taxon>
    </lineage>
</organism>
<dbReference type="Gramene" id="EFJ33666">
    <property type="protein sequence ID" value="EFJ33666"/>
    <property type="gene ID" value="SELMODRAFT_406371"/>
</dbReference>
<dbReference type="eggNOG" id="KOG0778">
    <property type="taxonomic scope" value="Eukaryota"/>
</dbReference>
<dbReference type="GO" id="GO:0070139">
    <property type="term" value="F:SUMO-specific endopeptidase activity"/>
    <property type="evidence" value="ECO:0000318"/>
    <property type="project" value="GO_Central"/>
</dbReference>
<dbReference type="SUPFAM" id="SSF54001">
    <property type="entry name" value="Cysteine proteinases"/>
    <property type="match status" value="1"/>
</dbReference>
<accession>D8R257</accession>
<reference evidence="6 7" key="1">
    <citation type="journal article" date="2011" name="Science">
        <title>The Selaginella genome identifies genetic changes associated with the evolution of vascular plants.</title>
        <authorList>
            <person name="Banks J.A."/>
            <person name="Nishiyama T."/>
            <person name="Hasebe M."/>
            <person name="Bowman J.L."/>
            <person name="Gribskov M."/>
            <person name="dePamphilis C."/>
            <person name="Albert V.A."/>
            <person name="Aono N."/>
            <person name="Aoyama T."/>
            <person name="Ambrose B.A."/>
            <person name="Ashton N.W."/>
            <person name="Axtell M.J."/>
            <person name="Barker E."/>
            <person name="Barker M.S."/>
            <person name="Bennetzen J.L."/>
            <person name="Bonawitz N.D."/>
            <person name="Chapple C."/>
            <person name="Cheng C."/>
            <person name="Correa L.G."/>
            <person name="Dacre M."/>
            <person name="DeBarry J."/>
            <person name="Dreyer I."/>
            <person name="Elias M."/>
            <person name="Engstrom E.M."/>
            <person name="Estelle M."/>
            <person name="Feng L."/>
            <person name="Finet C."/>
            <person name="Floyd S.K."/>
            <person name="Frommer W.B."/>
            <person name="Fujita T."/>
            <person name="Gramzow L."/>
            <person name="Gutensohn M."/>
            <person name="Harholt J."/>
            <person name="Hattori M."/>
            <person name="Heyl A."/>
            <person name="Hirai T."/>
            <person name="Hiwatashi Y."/>
            <person name="Ishikawa M."/>
            <person name="Iwata M."/>
            <person name="Karol K.G."/>
            <person name="Koehler B."/>
            <person name="Kolukisaoglu U."/>
            <person name="Kubo M."/>
            <person name="Kurata T."/>
            <person name="Lalonde S."/>
            <person name="Li K."/>
            <person name="Li Y."/>
            <person name="Litt A."/>
            <person name="Lyons E."/>
            <person name="Manning G."/>
            <person name="Maruyama T."/>
            <person name="Michael T.P."/>
            <person name="Mikami K."/>
            <person name="Miyazaki S."/>
            <person name="Morinaga S."/>
            <person name="Murata T."/>
            <person name="Mueller-Roeber B."/>
            <person name="Nelson D.R."/>
            <person name="Obara M."/>
            <person name="Oguri Y."/>
            <person name="Olmstead R.G."/>
            <person name="Onodera N."/>
            <person name="Petersen B.L."/>
            <person name="Pils B."/>
            <person name="Prigge M."/>
            <person name="Rensing S.A."/>
            <person name="Riano-Pachon D.M."/>
            <person name="Roberts A.W."/>
            <person name="Sato Y."/>
            <person name="Scheller H.V."/>
            <person name="Schulz B."/>
            <person name="Schulz C."/>
            <person name="Shakirov E.V."/>
            <person name="Shibagaki N."/>
            <person name="Shinohara N."/>
            <person name="Shippen D.E."/>
            <person name="Soerensen I."/>
            <person name="Sotooka R."/>
            <person name="Sugimoto N."/>
            <person name="Sugita M."/>
            <person name="Sumikawa N."/>
            <person name="Tanurdzic M."/>
            <person name="Theissen G."/>
            <person name="Ulvskov P."/>
            <person name="Wakazuki S."/>
            <person name="Weng J.K."/>
            <person name="Willats W.W."/>
            <person name="Wipf D."/>
            <person name="Wolf P.G."/>
            <person name="Yang L."/>
            <person name="Zimmer A.D."/>
            <person name="Zhu Q."/>
            <person name="Mitros T."/>
            <person name="Hellsten U."/>
            <person name="Loque D."/>
            <person name="Otillar R."/>
            <person name="Salamov A."/>
            <person name="Schmutz J."/>
            <person name="Shapiro H."/>
            <person name="Lindquist E."/>
            <person name="Lucas S."/>
            <person name="Rokhsar D."/>
            <person name="Grigoriev I.V."/>
        </authorList>
    </citation>
    <scope>NUCLEOTIDE SEQUENCE [LARGE SCALE GENOMIC DNA]</scope>
</reference>
<dbReference type="HOGENOM" id="CLU_1226586_0_0_1"/>
<dbReference type="Proteomes" id="UP000001514">
    <property type="component" value="Unassembled WGS sequence"/>
</dbReference>
<evidence type="ECO:0000256" key="3">
    <source>
        <dbReference type="ARBA" id="ARBA00022801"/>
    </source>
</evidence>
<dbReference type="AlphaFoldDB" id="D8R257"/>
<keyword evidence="4" id="KW-0788">Thiol protease</keyword>
<protein>
    <recommendedName>
        <fullName evidence="5">Ubiquitin-like protease family profile domain-containing protein</fullName>
    </recommendedName>
</protein>
<evidence type="ECO:0000256" key="4">
    <source>
        <dbReference type="ARBA" id="ARBA00022807"/>
    </source>
</evidence>
<evidence type="ECO:0000256" key="1">
    <source>
        <dbReference type="ARBA" id="ARBA00005234"/>
    </source>
</evidence>
<dbReference type="Pfam" id="PF02902">
    <property type="entry name" value="Peptidase_C48"/>
    <property type="match status" value="1"/>
</dbReference>
<dbReference type="PANTHER" id="PTHR46915:SF2">
    <property type="entry name" value="UBIQUITIN-LIKE PROTEASE 4"/>
    <property type="match status" value="1"/>
</dbReference>
<dbReference type="STRING" id="88036.D8R257"/>
<evidence type="ECO:0000313" key="6">
    <source>
        <dbReference type="EMBL" id="EFJ33666.1"/>
    </source>
</evidence>
<sequence length="220" mass="26317">MRRTNKTMKKRRTTNEMMGMMLKRMKMCKTRSKQKTNKTSRTAGLSDEGLFITNTDLQSLNADRMINDTVVNFFILNLNLKQGQHVFNSFFYSYLCQKEYEKIRKWKNHLNIFEKNSEIFKTVREYLESEWRYYNGGKPMIKIGVPHQSNAVDCGVYMMHFMETFIQKSPDNLTMEFVDKMLFSNKIIFRCRIQYEILKAAASSVNKPKKVLKVYRRYKH</sequence>
<dbReference type="GO" id="GO:0016926">
    <property type="term" value="P:protein desumoylation"/>
    <property type="evidence" value="ECO:0007669"/>
    <property type="project" value="UniProtKB-ARBA"/>
</dbReference>
<dbReference type="InterPro" id="IPR003653">
    <property type="entry name" value="Peptidase_C48_C"/>
</dbReference>
<gene>
    <name evidence="6" type="ORF">SELMODRAFT_406371</name>
</gene>
<dbReference type="Gene3D" id="3.40.395.10">
    <property type="entry name" value="Adenoviral Proteinase, Chain A"/>
    <property type="match status" value="2"/>
</dbReference>
<evidence type="ECO:0000256" key="2">
    <source>
        <dbReference type="ARBA" id="ARBA00022670"/>
    </source>
</evidence>
<keyword evidence="3" id="KW-0378">Hydrolase</keyword>
<dbReference type="InParanoid" id="D8R257"/>
<feature type="domain" description="Ubiquitin-like protease family profile" evidence="5">
    <location>
        <begin position="50"/>
        <end position="165"/>
    </location>
</feature>
<keyword evidence="2" id="KW-0645">Protease</keyword>
<proteinExistence type="inferred from homology"/>
<dbReference type="PROSITE" id="PS50600">
    <property type="entry name" value="ULP_PROTEASE"/>
    <property type="match status" value="1"/>
</dbReference>
<evidence type="ECO:0000259" key="5">
    <source>
        <dbReference type="PROSITE" id="PS50600"/>
    </source>
</evidence>